<evidence type="ECO:0000256" key="4">
    <source>
        <dbReference type="ARBA" id="ARBA00022536"/>
    </source>
</evidence>
<feature type="domain" description="HYR" evidence="24">
    <location>
        <begin position="2146"/>
        <end position="2227"/>
    </location>
</feature>
<evidence type="ECO:0000256" key="14">
    <source>
        <dbReference type="ARBA" id="ARBA00023136"/>
    </source>
</evidence>
<evidence type="ECO:0000256" key="3">
    <source>
        <dbReference type="ARBA" id="ARBA00022525"/>
    </source>
</evidence>
<dbReference type="CDD" id="cd00096">
    <property type="entry name" value="Ig"/>
    <property type="match status" value="1"/>
</dbReference>
<evidence type="ECO:0000259" key="26">
    <source>
        <dbReference type="PROSITE" id="PS50923"/>
    </source>
</evidence>
<dbReference type="SMART" id="SM00607">
    <property type="entry name" value="FTP"/>
    <property type="match status" value="1"/>
</dbReference>
<dbReference type="SMART" id="SM00408">
    <property type="entry name" value="IGc2"/>
    <property type="match status" value="1"/>
</dbReference>
<dbReference type="InterPro" id="IPR036383">
    <property type="entry name" value="TSP1_rpt_sf"/>
</dbReference>
<dbReference type="InterPro" id="IPR001881">
    <property type="entry name" value="EGF-like_Ca-bd_dom"/>
</dbReference>
<evidence type="ECO:0000256" key="11">
    <source>
        <dbReference type="ARBA" id="ARBA00022837"/>
    </source>
</evidence>
<dbReference type="PROSITE" id="PS50231">
    <property type="entry name" value="RICIN_B_LECTIN"/>
    <property type="match status" value="1"/>
</dbReference>
<keyword evidence="4 19" id="KW-0245">EGF-like domain</keyword>
<keyword evidence="8 22" id="KW-0732">Signal</keyword>
<dbReference type="InterPro" id="IPR009030">
    <property type="entry name" value="Growth_fac_rcpt_cys_sf"/>
</dbReference>
<evidence type="ECO:0000256" key="8">
    <source>
        <dbReference type="ARBA" id="ARBA00022729"/>
    </source>
</evidence>
<dbReference type="FunFam" id="2.20.100.10:FF:000002">
    <property type="entry name" value="Unc-5 netrin receptor C"/>
    <property type="match status" value="1"/>
</dbReference>
<keyword evidence="20" id="KW-0768">Sushi</keyword>
<dbReference type="CDD" id="cd00033">
    <property type="entry name" value="CCP"/>
    <property type="match status" value="2"/>
</dbReference>
<protein>
    <submittedName>
        <fullName evidence="27">Uncharacterized protein</fullName>
    </submittedName>
</protein>
<gene>
    <name evidence="27" type="ORF">PMEA_00007635</name>
</gene>
<dbReference type="GO" id="GO:0016020">
    <property type="term" value="C:membrane"/>
    <property type="evidence" value="ECO:0007669"/>
    <property type="project" value="UniProtKB-SubCell"/>
</dbReference>
<evidence type="ECO:0000256" key="2">
    <source>
        <dbReference type="ARBA" id="ARBA00004613"/>
    </source>
</evidence>
<dbReference type="InterPro" id="IPR000152">
    <property type="entry name" value="EGF-type_Asp/Asn_hydroxyl_site"/>
</dbReference>
<dbReference type="InterPro" id="IPR000436">
    <property type="entry name" value="Sushi_SCR_CCP_dom"/>
</dbReference>
<dbReference type="InterPro" id="IPR003599">
    <property type="entry name" value="Ig_sub"/>
</dbReference>
<evidence type="ECO:0000256" key="6">
    <source>
        <dbReference type="ARBA" id="ARBA00022692"/>
    </source>
</evidence>
<dbReference type="InterPro" id="IPR052065">
    <property type="entry name" value="Compl_asym_regulator"/>
</dbReference>
<evidence type="ECO:0000256" key="18">
    <source>
        <dbReference type="ARBA" id="ARBA00023319"/>
    </source>
</evidence>
<dbReference type="GO" id="GO:0005509">
    <property type="term" value="F:calcium ion binding"/>
    <property type="evidence" value="ECO:0007669"/>
    <property type="project" value="InterPro"/>
</dbReference>
<dbReference type="InterPro" id="IPR003410">
    <property type="entry name" value="HYR_dom"/>
</dbReference>
<dbReference type="Gene3D" id="2.10.50.10">
    <property type="entry name" value="Tumor Necrosis Factor Receptor, subunit A, domain 2"/>
    <property type="match status" value="2"/>
</dbReference>
<dbReference type="FunFam" id="2.20.100.10:FF:000021">
    <property type="entry name" value="semaphorin-5B isoform X1"/>
    <property type="match status" value="1"/>
</dbReference>
<dbReference type="CDD" id="cd00054">
    <property type="entry name" value="EGF_CA"/>
    <property type="match status" value="3"/>
</dbReference>
<evidence type="ECO:0000256" key="1">
    <source>
        <dbReference type="ARBA" id="ARBA00004479"/>
    </source>
</evidence>
<evidence type="ECO:0000256" key="21">
    <source>
        <dbReference type="SAM" id="Coils"/>
    </source>
</evidence>
<keyword evidence="6" id="KW-0812">Transmembrane</keyword>
<dbReference type="FunFam" id="2.10.50.10:FF:000032">
    <property type="entry name" value="Uncharacterized protein, isoform A"/>
    <property type="match status" value="1"/>
</dbReference>
<keyword evidence="17" id="KW-0325">Glycoprotein</keyword>
<dbReference type="InterPro" id="IPR007110">
    <property type="entry name" value="Ig-like_dom"/>
</dbReference>
<keyword evidence="10" id="KW-0221">Differentiation</keyword>
<keyword evidence="14" id="KW-0472">Membrane</keyword>
<feature type="signal peptide" evidence="22">
    <location>
        <begin position="1"/>
        <end position="16"/>
    </location>
</feature>
<dbReference type="InterPro" id="IPR000742">
    <property type="entry name" value="EGF"/>
</dbReference>
<dbReference type="Pfam" id="PF22633">
    <property type="entry name" value="F5_F8_type_C_2"/>
    <property type="match status" value="1"/>
</dbReference>
<keyword evidence="11" id="KW-0106">Calcium</keyword>
<comment type="caution">
    <text evidence="27">The sequence shown here is derived from an EMBL/GenBank/DDBJ whole genome shotgun (WGS) entry which is preliminary data.</text>
</comment>
<dbReference type="SUPFAM" id="SSF49785">
    <property type="entry name" value="Galactose-binding domain-like"/>
    <property type="match status" value="1"/>
</dbReference>
<evidence type="ECO:0000256" key="19">
    <source>
        <dbReference type="PROSITE-ProRule" id="PRU00076"/>
    </source>
</evidence>
<dbReference type="Pfam" id="PF00090">
    <property type="entry name" value="TSP_1"/>
    <property type="match status" value="5"/>
</dbReference>
<dbReference type="SUPFAM" id="SSF50370">
    <property type="entry name" value="Ricin B-like lectins"/>
    <property type="match status" value="1"/>
</dbReference>
<dbReference type="PROSITE" id="PS00010">
    <property type="entry name" value="ASX_HYDROXYL"/>
    <property type="match status" value="2"/>
</dbReference>
<evidence type="ECO:0000256" key="13">
    <source>
        <dbReference type="ARBA" id="ARBA00022989"/>
    </source>
</evidence>
<dbReference type="GO" id="GO:0007399">
    <property type="term" value="P:nervous system development"/>
    <property type="evidence" value="ECO:0007669"/>
    <property type="project" value="UniProtKB-KW"/>
</dbReference>
<dbReference type="PROSITE" id="PS50923">
    <property type="entry name" value="SUSHI"/>
    <property type="match status" value="2"/>
</dbReference>
<keyword evidence="18" id="KW-0393">Immunoglobulin domain</keyword>
<organism evidence="27 28">
    <name type="scientific">Pocillopora meandrina</name>
    <dbReference type="NCBI Taxonomy" id="46732"/>
    <lineage>
        <taxon>Eukaryota</taxon>
        <taxon>Metazoa</taxon>
        <taxon>Cnidaria</taxon>
        <taxon>Anthozoa</taxon>
        <taxon>Hexacorallia</taxon>
        <taxon>Scleractinia</taxon>
        <taxon>Astrocoeniina</taxon>
        <taxon>Pocilloporidae</taxon>
        <taxon>Pocillopora</taxon>
    </lineage>
</organism>
<dbReference type="InterPro" id="IPR000884">
    <property type="entry name" value="TSP1_rpt"/>
</dbReference>
<dbReference type="PROSITE" id="PS50026">
    <property type="entry name" value="EGF_3"/>
    <property type="match status" value="2"/>
</dbReference>
<dbReference type="SMART" id="SM00409">
    <property type="entry name" value="IG"/>
    <property type="match status" value="1"/>
</dbReference>
<evidence type="ECO:0000259" key="25">
    <source>
        <dbReference type="PROSITE" id="PS50835"/>
    </source>
</evidence>
<evidence type="ECO:0000256" key="5">
    <source>
        <dbReference type="ARBA" id="ARBA00022583"/>
    </source>
</evidence>
<keyword evidence="9" id="KW-0677">Repeat</keyword>
<dbReference type="SMART" id="SM00209">
    <property type="entry name" value="TSP1"/>
    <property type="match status" value="5"/>
</dbReference>
<evidence type="ECO:0000256" key="9">
    <source>
        <dbReference type="ARBA" id="ARBA00022737"/>
    </source>
</evidence>
<dbReference type="SMART" id="SM00181">
    <property type="entry name" value="EGF"/>
    <property type="match status" value="5"/>
</dbReference>
<dbReference type="PROSITE" id="PS01186">
    <property type="entry name" value="EGF_2"/>
    <property type="match status" value="1"/>
</dbReference>
<dbReference type="PANTHER" id="PTHR22906">
    <property type="entry name" value="PROPERDIN"/>
    <property type="match status" value="1"/>
</dbReference>
<dbReference type="SUPFAM" id="SSF48726">
    <property type="entry name" value="Immunoglobulin"/>
    <property type="match status" value="1"/>
</dbReference>
<dbReference type="Pfam" id="PF07699">
    <property type="entry name" value="Ephrin_rec_like"/>
    <property type="match status" value="2"/>
</dbReference>
<feature type="domain" description="Sushi" evidence="26">
    <location>
        <begin position="1936"/>
        <end position="2001"/>
    </location>
</feature>
<accession>A0AAU9WL50</accession>
<feature type="domain" description="EGF-like" evidence="23">
    <location>
        <begin position="1807"/>
        <end position="1847"/>
    </location>
</feature>
<dbReference type="Gene3D" id="2.60.40.10">
    <property type="entry name" value="Immunoglobulins"/>
    <property type="match status" value="1"/>
</dbReference>
<dbReference type="EMBL" id="CALNXJ010000016">
    <property type="protein sequence ID" value="CAH3117765.1"/>
    <property type="molecule type" value="Genomic_DNA"/>
</dbReference>
<dbReference type="Pfam" id="PF00652">
    <property type="entry name" value="Ricin_B_lectin"/>
    <property type="match status" value="1"/>
</dbReference>
<dbReference type="InterPro" id="IPR003598">
    <property type="entry name" value="Ig_sub2"/>
</dbReference>
<feature type="domain" description="Sushi" evidence="26">
    <location>
        <begin position="2002"/>
        <end position="2065"/>
    </location>
</feature>
<evidence type="ECO:0000256" key="16">
    <source>
        <dbReference type="ARBA" id="ARBA00023170"/>
    </source>
</evidence>
<dbReference type="InterPro" id="IPR000772">
    <property type="entry name" value="Ricin_B_lectin"/>
</dbReference>
<dbReference type="CDD" id="cd23417">
    <property type="entry name" value="beta-trefoil_Ricin_MytiLec-like"/>
    <property type="match status" value="1"/>
</dbReference>
<comment type="caution">
    <text evidence="19">Lacks conserved residue(s) required for the propagation of feature annotation.</text>
</comment>
<keyword evidence="12" id="KW-0524">Neurogenesis</keyword>
<dbReference type="GO" id="GO:0030154">
    <property type="term" value="P:cell differentiation"/>
    <property type="evidence" value="ECO:0007669"/>
    <property type="project" value="UniProtKB-KW"/>
</dbReference>
<dbReference type="InterPro" id="IPR011641">
    <property type="entry name" value="Tyr-kin_ephrin_A/B_rcpt-like"/>
</dbReference>
<dbReference type="Pfam" id="PF07679">
    <property type="entry name" value="I-set"/>
    <property type="match status" value="1"/>
</dbReference>
<dbReference type="Gene3D" id="2.60.120.260">
    <property type="entry name" value="Galactose-binding domain-like"/>
    <property type="match status" value="1"/>
</dbReference>
<dbReference type="PANTHER" id="PTHR22906:SF43">
    <property type="entry name" value="PROPERDIN"/>
    <property type="match status" value="1"/>
</dbReference>
<keyword evidence="15" id="KW-1015">Disulfide bond</keyword>
<feature type="domain" description="EGF-like" evidence="23">
    <location>
        <begin position="1893"/>
        <end position="1934"/>
    </location>
</feature>
<dbReference type="InterPro" id="IPR026823">
    <property type="entry name" value="cEGF"/>
</dbReference>
<dbReference type="InterPro" id="IPR013783">
    <property type="entry name" value="Ig-like_fold"/>
</dbReference>
<evidence type="ECO:0000256" key="15">
    <source>
        <dbReference type="ARBA" id="ARBA00023157"/>
    </source>
</evidence>
<dbReference type="SUPFAM" id="SSF57196">
    <property type="entry name" value="EGF/Laminin"/>
    <property type="match status" value="1"/>
</dbReference>
<dbReference type="InterPro" id="IPR013098">
    <property type="entry name" value="Ig_I-set"/>
</dbReference>
<dbReference type="PROSITE" id="PS50092">
    <property type="entry name" value="TSP1"/>
    <property type="match status" value="5"/>
</dbReference>
<dbReference type="SUPFAM" id="SSF57184">
    <property type="entry name" value="Growth factor receptor domain"/>
    <property type="match status" value="2"/>
</dbReference>
<dbReference type="SMART" id="SM01411">
    <property type="entry name" value="Ephrin_rec_like"/>
    <property type="match status" value="2"/>
</dbReference>
<dbReference type="Pfam" id="PF07645">
    <property type="entry name" value="EGF_CA"/>
    <property type="match status" value="1"/>
</dbReference>
<feature type="domain" description="Ig-like" evidence="25">
    <location>
        <begin position="2432"/>
        <end position="2528"/>
    </location>
</feature>
<keyword evidence="5" id="KW-0254">Endocytosis</keyword>
<evidence type="ECO:0000259" key="24">
    <source>
        <dbReference type="PROSITE" id="PS50825"/>
    </source>
</evidence>
<sequence length="2539" mass="280453">MSFLLFLGLKVNGGWSGWSIWSGCAAGICAGNQRIRTRTCTNPITSKDGKYCVGESSQQMDCMIDGGFTEWSQWSLCDNPCGGSVVNRTRTCANPTPSLDGKPCTRATVQTKMECVGPCPTGPLDGNWGSWTPWSTCPKTCGMSDGSILRRTRLCNQPPPMNGGKLCDGDDTETARSCFAPCPVDGGFTLWSTWTTCSQSCGTGSKSRSRLCNQPVPTNGGKNCSGDFIQAKSCKLTSCPGAVNGGWSAYSSWSACTDSKYCLQGMKKRTRNCTSPPPANGGDDCVGLAEEVKNCPTDKCTKYQPLKLEKTVADPKSWIYLECGATEKFSVNGSHKQNLPSGLFSSQNFGFIRAELESGYFAIQMLPDDNDEYGEKKITKICFEIIDPLTIEKIVTNKAAYYVKISALPGWTKPELNETIPGFTIWIDEAQALRKYEFLCAKSEKYVPYTEFVMQDVRFSYYTEGNFQTFKAKGDYYLKSGTLFKTEVKKSGGVYATGNADSANFGDMMASFGLDPHYLPEPFIKALTRVGIWNFTMAPAQLLRNLQRNGVFRFTASIDALGVPVHVEVLAGIRFARPTFAVGFSFDRGSFGRLAEKLSGIEVDFLDKFGVELEIGVSFHPPSGLGFQQLYVDSETKFSKEPLHSYIYTSVPQGIFAVAQVVLPKDCKGNKFCEIMKMIVGPTIKWYITGHFEWKKIRIATGFANVRIQDGLYFHKLELYVEADWNDTKVNTKIGFRADIKVPVKGEVFFDGIKAPESALFLVGGLAYDFTEQVVSGILGMRGFWRKAFSIDFLGIGNIYLGLTYQVGVPLPITGVKFGMGIEYGYDCLKPGDFTYEGHCFGGSGYFGVGQPQFFYAEMTAMTLGKIIRLLGFTFELPPPIAQSGFPEGAAGSYGESTVDLRITGGSFIPEGLMVRGKVNILGWTISAFAKLSDSSIKIDLKPDPIKILDLATIVKSPTEPEKGPSFFVEAKKDPIFFEAFIEGYIDLLGILAYCRLNLTMTHMELVIQGNFLGLIKAEVFVSSAFSLTFLGSKFYCKVSLDLNGLNNALDVAAEAVKSAFNEAQKKLADARSAVIKAKEDCKRKMVLKCDNCRKLKCAQAVVNCKGFLDKAGKWIGGVVDMAGNWIKGTIKNVDQALAPVANAIKKFFKGWKRKRAVHDMRNENFALHVRRRRFISKILCEGLVGGGCSSVSNLCEGSCHLGDHIGKGLCNVLDIAVGLLKLTETTCNWVSYQAIKYVLTQLFRVYSIKFEFSLAAYALGGNSNLIFNAAFDLMIFGRRFYLATDFNLRDAIGSLKKGADKATEWYKEKMNKKGATDTEENYYDNANPYADFDMSEIFLIENQQSATDDRRGACFFVESKTDGALIKVTGCNDTDERQNWAYTMKGQIMNTWSQLCIDSNGGSKNFRLKQTKCDPRKDDQNFQCDLAVRSLMRKRSDQCWTLGKTSLNGPGSLVHLGSLKCIHPQGGGYNVAEGTKLLIHCGCSESRLEFVLQNGNLVHAKSGKCVRPMGEVLDGVALGLYSSCEGHQFSFTAGGSLQHVRSRKCVNTRSGKMKAANNEDMVLRSKCENSDTSLTKEHLLFSFVPTDPSVHLERCTHFDRARLDQRFEVMDEPAVSICSKFAKNLAYKKATEQSSTDKNGFSYRVVDENYSSHYEDKSCAQTKKEKNPWWAVDLGREYIVTDVMIVNRYNNFERLTNFDVKVGVSKNNTENPTCHDRVGTVGKGQALRVQCDPPIPGRYVSVQMFGEGILSLCEVAVYSRVGAFADLCQLNNGGCSQVCYNLCNLKVKCGCWPGYTLAYDGKTCTDRDECQINNGGCDTLNGLCINTLGSYHCQCKQGYQFRENSELICEDFNECHMNNAGCEQICSNSKGSFNCDCRAGFKLKADKMGCEDIDECASIDKGGCEYKCSNYEGGYYCTCPAGYRLMDDNKGCEEIYCPVLEVPFRGKVTPAICTDDRANIRRNTVCSYGCETGHHLVGDDKVLICQIDGMWKGTVPFCKPVVCPKLALPEKAGVIPVSCSETDVEYGTECVFHCDDGFELKGPRYTTCKEDTSWSEIAPLSCVKVDTDPWIECPIDRVEDLDPDKSTVVLGYKWQLPRTNMKNVTVSPRNYDENYPFSVGKHRVTWMGASESGSQLSCSFYIIVNDVTPPSVQGCPASFTDVTDSHQKSVTWEEPIFTDNVGVVSVLSNRQPGFEMDTFTSINIRYTATDASDNEAFCTFNITVEGSTCMTINPPRNGTVTKMGWFLQLKCNPGYFFNPPPSGSFGLFQNHVYRCLGNKWVAQSDGVSVLTKAPDCVGKYDTVLGLNYHKKYELMSILLSVNCPPGTYSDSHSNTCVECNPGFYQDQEGMTECQPCPKSYSHIIKGSKSSDDCKPICRHGHYSVNHGMAPCVECPKGTYQNREQQTMCHACPVGSITTNVGSVSLSDCFSPLRIMMTIPDSDHVVNEETTITLACYIEGIPTPAITWTKVDEEIPSGRLKIRNLYDADVHLDGIEYYIHDAVVADSGTYECKATNKHESVSKQVRIEVLAKSSSGALP</sequence>
<dbReference type="SMART" id="SM00179">
    <property type="entry name" value="EGF_CA"/>
    <property type="match status" value="3"/>
</dbReference>
<dbReference type="PROSITE" id="PS50835">
    <property type="entry name" value="IG_LIKE"/>
    <property type="match status" value="1"/>
</dbReference>
<feature type="coiled-coil region" evidence="21">
    <location>
        <begin position="1054"/>
        <end position="1081"/>
    </location>
</feature>
<dbReference type="Gene3D" id="2.80.10.50">
    <property type="match status" value="2"/>
</dbReference>
<evidence type="ECO:0000256" key="12">
    <source>
        <dbReference type="ARBA" id="ARBA00022902"/>
    </source>
</evidence>
<dbReference type="InterPro" id="IPR006585">
    <property type="entry name" value="FTP1"/>
</dbReference>
<dbReference type="SUPFAM" id="SSF57535">
    <property type="entry name" value="Complement control module/SCR domain"/>
    <property type="match status" value="2"/>
</dbReference>
<dbReference type="Gene3D" id="2.10.70.10">
    <property type="entry name" value="Complement Module, domain 1"/>
    <property type="match status" value="2"/>
</dbReference>
<dbReference type="FunFam" id="2.60.40.10:FF:000032">
    <property type="entry name" value="palladin isoform X1"/>
    <property type="match status" value="1"/>
</dbReference>
<comment type="subcellular location">
    <subcellularLocation>
        <location evidence="1">Membrane</location>
        <topology evidence="1">Single-pass type I membrane protein</topology>
    </subcellularLocation>
    <subcellularLocation>
        <location evidence="2">Secreted</location>
    </subcellularLocation>
</comment>
<evidence type="ECO:0000256" key="20">
    <source>
        <dbReference type="PROSITE-ProRule" id="PRU00302"/>
    </source>
</evidence>
<evidence type="ECO:0000313" key="27">
    <source>
        <dbReference type="EMBL" id="CAH3117765.1"/>
    </source>
</evidence>
<dbReference type="Proteomes" id="UP001159428">
    <property type="component" value="Unassembled WGS sequence"/>
</dbReference>
<dbReference type="FunFam" id="2.10.25.10:FF:000009">
    <property type="entry name" value="Low-density lipoprotein receptor isoform 1"/>
    <property type="match status" value="1"/>
</dbReference>
<name>A0AAU9WL50_9CNID</name>
<feature type="chain" id="PRO_5043818537" evidence="22">
    <location>
        <begin position="17"/>
        <end position="2539"/>
    </location>
</feature>
<keyword evidence="13" id="KW-1133">Transmembrane helix</keyword>
<dbReference type="PROSITE" id="PS50825">
    <property type="entry name" value="HYR"/>
    <property type="match status" value="1"/>
</dbReference>
<dbReference type="InterPro" id="IPR035992">
    <property type="entry name" value="Ricin_B-like_lectins"/>
</dbReference>
<keyword evidence="28" id="KW-1185">Reference proteome</keyword>
<evidence type="ECO:0000256" key="10">
    <source>
        <dbReference type="ARBA" id="ARBA00022782"/>
    </source>
</evidence>
<dbReference type="Pfam" id="PF12662">
    <property type="entry name" value="cEGF"/>
    <property type="match status" value="1"/>
</dbReference>
<dbReference type="InterPro" id="IPR035976">
    <property type="entry name" value="Sushi/SCR/CCP_sf"/>
</dbReference>
<evidence type="ECO:0000256" key="17">
    <source>
        <dbReference type="ARBA" id="ARBA00023180"/>
    </source>
</evidence>
<dbReference type="PROSITE" id="PS01187">
    <property type="entry name" value="EGF_CA"/>
    <property type="match status" value="1"/>
</dbReference>
<keyword evidence="16" id="KW-0675">Receptor</keyword>
<dbReference type="FunFam" id="2.20.100.10:FF:000001">
    <property type="entry name" value="semaphorin-5A isoform X1"/>
    <property type="match status" value="1"/>
</dbReference>
<dbReference type="InterPro" id="IPR036179">
    <property type="entry name" value="Ig-like_dom_sf"/>
</dbReference>
<dbReference type="SUPFAM" id="SSF82895">
    <property type="entry name" value="TSP-1 type 1 repeat"/>
    <property type="match status" value="5"/>
</dbReference>
<evidence type="ECO:0000313" key="28">
    <source>
        <dbReference type="Proteomes" id="UP001159428"/>
    </source>
</evidence>
<evidence type="ECO:0000256" key="22">
    <source>
        <dbReference type="SAM" id="SignalP"/>
    </source>
</evidence>
<reference evidence="27 28" key="1">
    <citation type="submission" date="2022-05" db="EMBL/GenBank/DDBJ databases">
        <authorList>
            <consortium name="Genoscope - CEA"/>
            <person name="William W."/>
        </authorList>
    </citation>
    <scope>NUCLEOTIDE SEQUENCE [LARGE SCALE GENOMIC DNA]</scope>
</reference>
<keyword evidence="21" id="KW-0175">Coiled coil</keyword>
<evidence type="ECO:0000259" key="23">
    <source>
        <dbReference type="PROSITE" id="PS50026"/>
    </source>
</evidence>
<dbReference type="Pfam" id="PF02494">
    <property type="entry name" value="HYR"/>
    <property type="match status" value="1"/>
</dbReference>
<dbReference type="InterPro" id="IPR008979">
    <property type="entry name" value="Galactose-bd-like_sf"/>
</dbReference>
<dbReference type="InterPro" id="IPR018097">
    <property type="entry name" value="EGF_Ca-bd_CS"/>
</dbReference>
<dbReference type="SMART" id="SM00032">
    <property type="entry name" value="CCP"/>
    <property type="match status" value="2"/>
</dbReference>
<proteinExistence type="predicted"/>
<evidence type="ECO:0000256" key="7">
    <source>
        <dbReference type="ARBA" id="ARBA00022723"/>
    </source>
</evidence>
<dbReference type="Gene3D" id="2.10.25.10">
    <property type="entry name" value="Laminin"/>
    <property type="match status" value="4"/>
</dbReference>
<dbReference type="Pfam" id="PF00084">
    <property type="entry name" value="Sushi"/>
    <property type="match status" value="2"/>
</dbReference>
<keyword evidence="7" id="KW-0479">Metal-binding</keyword>
<dbReference type="GO" id="GO:0006897">
    <property type="term" value="P:endocytosis"/>
    <property type="evidence" value="ECO:0007669"/>
    <property type="project" value="UniProtKB-KW"/>
</dbReference>
<dbReference type="InterPro" id="IPR049883">
    <property type="entry name" value="NOTCH1_EGF-like"/>
</dbReference>
<dbReference type="Gene3D" id="2.20.100.10">
    <property type="entry name" value="Thrombospondin type-1 (TSP1) repeat"/>
    <property type="match status" value="5"/>
</dbReference>
<keyword evidence="3" id="KW-0964">Secreted</keyword>